<comment type="caution">
    <text evidence="2">The sequence shown here is derived from an EMBL/GenBank/DDBJ whole genome shotgun (WGS) entry which is preliminary data.</text>
</comment>
<reference evidence="2 3" key="1">
    <citation type="submission" date="2015-02" db="EMBL/GenBank/DDBJ databases">
        <title>Single-cell genomics of uncultivated deep-branching MTB reveals a conserved set of magnetosome genes.</title>
        <authorList>
            <person name="Kolinko S."/>
            <person name="Richter M."/>
            <person name="Glockner F.O."/>
            <person name="Brachmann A."/>
            <person name="Schuler D."/>
        </authorList>
    </citation>
    <scope>NUCLEOTIDE SEQUENCE [LARGE SCALE GENOMIC DNA]</scope>
    <source>
        <strain evidence="2">TM-1</strain>
    </source>
</reference>
<feature type="chain" id="PRO_5002461025" description="Lipoprotein" evidence="1">
    <location>
        <begin position="21"/>
        <end position="219"/>
    </location>
</feature>
<organism evidence="2 3">
    <name type="scientific">Candidatus Magnetobacterium bavaricum</name>
    <dbReference type="NCBI Taxonomy" id="29290"/>
    <lineage>
        <taxon>Bacteria</taxon>
        <taxon>Pseudomonadati</taxon>
        <taxon>Nitrospirota</taxon>
        <taxon>Thermodesulfovibrionia</taxon>
        <taxon>Thermodesulfovibrionales</taxon>
        <taxon>Candidatus Magnetobacteriaceae</taxon>
        <taxon>Candidatus Magnetobacterium</taxon>
    </lineage>
</organism>
<keyword evidence="3" id="KW-1185">Reference proteome</keyword>
<evidence type="ECO:0000256" key="1">
    <source>
        <dbReference type="SAM" id="SignalP"/>
    </source>
</evidence>
<accession>A0A0F3GQY4</accession>
<evidence type="ECO:0000313" key="2">
    <source>
        <dbReference type="EMBL" id="KJU84311.1"/>
    </source>
</evidence>
<evidence type="ECO:0000313" key="3">
    <source>
        <dbReference type="Proteomes" id="UP000033423"/>
    </source>
</evidence>
<evidence type="ECO:0008006" key="4">
    <source>
        <dbReference type="Google" id="ProtNLM"/>
    </source>
</evidence>
<dbReference type="EMBL" id="LACI01001535">
    <property type="protein sequence ID" value="KJU84311.1"/>
    <property type="molecule type" value="Genomic_DNA"/>
</dbReference>
<dbReference type="AlphaFoldDB" id="A0A0F3GQY4"/>
<protein>
    <recommendedName>
        <fullName evidence="4">Lipoprotein</fullName>
    </recommendedName>
</protein>
<name>A0A0F3GQY4_9BACT</name>
<keyword evidence="1" id="KW-0732">Signal</keyword>
<sequence length="219" mass="24995">MSRRLVISVAVSFACLMVGACVPLPSIGVDGPYTGRVVELETGEPIGGVVVATYWGLLYQKGSKYCYKETITDKNGEFEIPGVICIAAFTPSKLHPPHVVIFKPGYIGYPPIKTKKSLYTGIKFDKDHRHNVINLDKAITLSERSQTLKEVTSFLPYTFIGRDEPDDVIFERELPHLFKLVKQEGEYLRNEWKQIRKERFKMEQVVPPISHRFHSRLNR</sequence>
<proteinExistence type="predicted"/>
<feature type="signal peptide" evidence="1">
    <location>
        <begin position="1"/>
        <end position="20"/>
    </location>
</feature>
<dbReference type="PROSITE" id="PS51257">
    <property type="entry name" value="PROKAR_LIPOPROTEIN"/>
    <property type="match status" value="1"/>
</dbReference>
<gene>
    <name evidence="2" type="ORF">MBAV_003496</name>
</gene>
<dbReference type="Proteomes" id="UP000033423">
    <property type="component" value="Unassembled WGS sequence"/>
</dbReference>